<reference evidence="1 2" key="1">
    <citation type="submission" date="2010-10" db="EMBL/GenBank/DDBJ databases">
        <authorList>
            <person name="Muzny D."/>
            <person name="Qin X."/>
            <person name="Deng J."/>
            <person name="Jiang H."/>
            <person name="Liu Y."/>
            <person name="Qu J."/>
            <person name="Song X.-Z."/>
            <person name="Zhang L."/>
            <person name="Thornton R."/>
            <person name="Coyle M."/>
            <person name="Francisco L."/>
            <person name="Jackson L."/>
            <person name="Javaid M."/>
            <person name="Korchina V."/>
            <person name="Kovar C."/>
            <person name="Mata R."/>
            <person name="Mathew T."/>
            <person name="Ngo R."/>
            <person name="Nguyen L."/>
            <person name="Nguyen N."/>
            <person name="Okwuonu G."/>
            <person name="Ongeri F."/>
            <person name="Pham C."/>
            <person name="Simmons D."/>
            <person name="Wilczek-Boney K."/>
            <person name="Hale W."/>
            <person name="Jakkamsetti A."/>
            <person name="Pham P."/>
            <person name="Ruth R."/>
            <person name="San Lucas F."/>
            <person name="Warren J."/>
            <person name="Zhang J."/>
            <person name="Zhao Z."/>
            <person name="Zhou C."/>
            <person name="Zhu D."/>
            <person name="Lee S."/>
            <person name="Bess C."/>
            <person name="Blankenburg K."/>
            <person name="Forbes L."/>
            <person name="Fu Q."/>
            <person name="Gubbala S."/>
            <person name="Hirani K."/>
            <person name="Jayaseelan J.C."/>
            <person name="Lara F."/>
            <person name="Munidasa M."/>
            <person name="Palculict T."/>
            <person name="Patil S."/>
            <person name="Pu L.-L."/>
            <person name="Saada N."/>
            <person name="Tang L."/>
            <person name="Weissenberger G."/>
            <person name="Zhu Y."/>
            <person name="Hemphill L."/>
            <person name="Shang Y."/>
            <person name="Youmans B."/>
            <person name="Ayvaz T."/>
            <person name="Ross M."/>
            <person name="Santibanez J."/>
            <person name="Aqrawi P."/>
            <person name="Gross S."/>
            <person name="Joshi V."/>
            <person name="Fowler G."/>
            <person name="Nazareth L."/>
            <person name="Reid J."/>
            <person name="Worley K."/>
            <person name="Petrosino J."/>
            <person name="Highlander S."/>
            <person name="Gibbs R."/>
        </authorList>
    </citation>
    <scope>NUCLEOTIDE SEQUENCE [LARGE SCALE GENOMIC DNA]</scope>
    <source>
        <strain evidence="1 2">ATCC 33574</strain>
    </source>
</reference>
<dbReference type="EMBL" id="AEPD01000026">
    <property type="protein sequence ID" value="EFU30677.1"/>
    <property type="molecule type" value="Genomic_DNA"/>
</dbReference>
<dbReference type="eggNOG" id="ENOG50337CM">
    <property type="taxonomic scope" value="Bacteria"/>
</dbReference>
<dbReference type="AlphaFoldDB" id="E6K6J7"/>
<protein>
    <submittedName>
        <fullName evidence="1">Uncharacterized protein</fullName>
    </submittedName>
</protein>
<evidence type="ECO:0000313" key="2">
    <source>
        <dbReference type="Proteomes" id="UP000003112"/>
    </source>
</evidence>
<dbReference type="Proteomes" id="UP000003112">
    <property type="component" value="Unassembled WGS sequence"/>
</dbReference>
<keyword evidence="2" id="KW-1185">Reference proteome</keyword>
<proteinExistence type="predicted"/>
<dbReference type="HOGENOM" id="CLU_1353617_0_0_10"/>
<organism evidence="1 2">
    <name type="scientific">Segatella buccae ATCC 33574</name>
    <dbReference type="NCBI Taxonomy" id="873513"/>
    <lineage>
        <taxon>Bacteria</taxon>
        <taxon>Pseudomonadati</taxon>
        <taxon>Bacteroidota</taxon>
        <taxon>Bacteroidia</taxon>
        <taxon>Bacteroidales</taxon>
        <taxon>Prevotellaceae</taxon>
        <taxon>Segatella</taxon>
    </lineage>
</organism>
<name>E6K6J7_9BACT</name>
<accession>E6K6J7</accession>
<gene>
    <name evidence="1" type="ORF">HMPREF6485_1246</name>
</gene>
<sequence length="217" mass="25082">MNEKMPAGLLPKPNFFVIFVSSMESYEDDSPELLAHQLRILVRRLQALDRNDLLLSAIGVPTLEALRIEAAKGTLSPLIITSDYRLILEATHTEVVLSPVHKAVYLLFLNHPEGIEFKHLTSYRSELLSLYRRLAPYMEVERMEETVDRLTNPLDNAINEKCSRIKAAFSALMDEYSASYYIIGSHTTRHVEGSSRIWFRRLKIITLPRRLVKWQER</sequence>
<evidence type="ECO:0000313" key="1">
    <source>
        <dbReference type="EMBL" id="EFU30677.1"/>
    </source>
</evidence>
<comment type="caution">
    <text evidence="1">The sequence shown here is derived from an EMBL/GenBank/DDBJ whole genome shotgun (WGS) entry which is preliminary data.</text>
</comment>